<evidence type="ECO:0000256" key="1">
    <source>
        <dbReference type="SAM" id="MobiDB-lite"/>
    </source>
</evidence>
<gene>
    <name evidence="2" type="ORF">EU93_1173</name>
</gene>
<name>A0A0A1ZSJ0_PROMR</name>
<comment type="caution">
    <text evidence="2">The sequence shown here is derived from an EMBL/GenBank/DDBJ whole genome shotgun (WGS) entry which is preliminary data.</text>
</comment>
<dbReference type="EMBL" id="JNAJ01000014">
    <property type="protein sequence ID" value="KGF91234.1"/>
    <property type="molecule type" value="Genomic_DNA"/>
</dbReference>
<sequence length="52" mass="6202">MTKENNLEKSSQDYKQSQYGSWYKKNAENKKKDQKEETISLLKKLKNLFSNS</sequence>
<evidence type="ECO:0000313" key="2">
    <source>
        <dbReference type="EMBL" id="KGF91234.1"/>
    </source>
</evidence>
<dbReference type="Proteomes" id="UP000030491">
    <property type="component" value="Unassembled WGS sequence"/>
</dbReference>
<feature type="compositionally biased region" description="Basic and acidic residues" evidence="1">
    <location>
        <begin position="1"/>
        <end position="12"/>
    </location>
</feature>
<accession>A0A0A1ZSJ0</accession>
<reference evidence="3" key="1">
    <citation type="journal article" date="2014" name="Sci. Data">
        <title>Genomes of diverse isolates of the marine cyanobacterium Prochlorococcus.</title>
        <authorList>
            <person name="Biller S."/>
            <person name="Berube P."/>
            <person name="Thompson J."/>
            <person name="Kelly L."/>
            <person name="Roggensack S."/>
            <person name="Awad L."/>
            <person name="Roache-Johnson K."/>
            <person name="Ding H."/>
            <person name="Giovannoni S.J."/>
            <person name="Moore L.R."/>
            <person name="Chisholm S.W."/>
        </authorList>
    </citation>
    <scope>NUCLEOTIDE SEQUENCE [LARGE SCALE GENOMIC DNA]</scope>
</reference>
<protein>
    <submittedName>
        <fullName evidence="2">Uncharacterized protein</fullName>
    </submittedName>
</protein>
<dbReference type="AlphaFoldDB" id="A0A0A1ZSJ0"/>
<proteinExistence type="predicted"/>
<organism evidence="2 3">
    <name type="scientific">Prochlorococcus marinus str. MIT 9116</name>
    <dbReference type="NCBI Taxonomy" id="167544"/>
    <lineage>
        <taxon>Bacteria</taxon>
        <taxon>Bacillati</taxon>
        <taxon>Cyanobacteriota</taxon>
        <taxon>Cyanophyceae</taxon>
        <taxon>Synechococcales</taxon>
        <taxon>Prochlorococcaceae</taxon>
        <taxon>Prochlorococcus</taxon>
    </lineage>
</organism>
<feature type="region of interest" description="Disordered" evidence="1">
    <location>
        <begin position="1"/>
        <end position="36"/>
    </location>
</feature>
<dbReference type="RefSeq" id="WP_193741749.1">
    <property type="nucleotide sequence ID" value="NZ_JNAJ01000014.1"/>
</dbReference>
<evidence type="ECO:0000313" key="3">
    <source>
        <dbReference type="Proteomes" id="UP000030491"/>
    </source>
</evidence>
<feature type="compositionally biased region" description="Basic and acidic residues" evidence="1">
    <location>
        <begin position="25"/>
        <end position="36"/>
    </location>
</feature>